<dbReference type="EMBL" id="CP136336">
    <property type="protein sequence ID" value="WOB07077.1"/>
    <property type="molecule type" value="Genomic_DNA"/>
</dbReference>
<dbReference type="RefSeq" id="WP_316699753.1">
    <property type="nucleotide sequence ID" value="NZ_CP136336.1"/>
</dbReference>
<evidence type="ECO:0008006" key="3">
    <source>
        <dbReference type="Google" id="ProtNLM"/>
    </source>
</evidence>
<accession>A0ABZ0CVW0</accession>
<evidence type="ECO:0000313" key="1">
    <source>
        <dbReference type="EMBL" id="WOB07077.1"/>
    </source>
</evidence>
<dbReference type="Proteomes" id="UP001303946">
    <property type="component" value="Chromosome"/>
</dbReference>
<gene>
    <name evidence="1" type="ORF">RXV79_19410</name>
</gene>
<evidence type="ECO:0000313" key="2">
    <source>
        <dbReference type="Proteomes" id="UP001303946"/>
    </source>
</evidence>
<sequence length="381" mass="39722">MKAQRGAAALPVTLMLAFAVLLAVAFANRSVLLQVRSSVHQLHTAQAQEAAQAGLAWALALLNRTAPIGEDCRTSESASAMAWHDQARLGPLQASCIAEGAGWVCHCPRSGEPRSLQHASAPAFRVQLTADPAQPERWQLVSVGQGTEAGRSIELRQRIGRVPGLDTLPAAALSVRGHASFTGDFTLTHTEAASGGVTLHAGGSVQGASLRAVSTPGTPSRASILSHEAGLAGLSAHGLHASVFRMSPTNWREQPGATTLNCHSACDAALAASARHHTLIALDGGLRITTPLTLGSPQQPVLLVVNGPVELNAAVTLHGLVYLRHTRWADSPGATVRGAVIAENDLQADGPTVIHHDAALLRTLRERSGTFAPVAGSWRDL</sequence>
<keyword evidence="2" id="KW-1185">Reference proteome</keyword>
<reference evidence="1 2" key="1">
    <citation type="submission" date="2023-10" db="EMBL/GenBank/DDBJ databases">
        <title>Bacteria for the degradation of biodegradable plastic PBAT(Polybutylene adipate terephthalate).</title>
        <authorList>
            <person name="Weon H.-Y."/>
            <person name="Yeon J."/>
        </authorList>
    </citation>
    <scope>NUCLEOTIDE SEQUENCE [LARGE SCALE GENOMIC DNA]</scope>
    <source>
        <strain evidence="1 2">SBD 7-3</strain>
    </source>
</reference>
<organism evidence="1 2">
    <name type="scientific">Piscinibacter gummiphilus</name>
    <dbReference type="NCBI Taxonomy" id="946333"/>
    <lineage>
        <taxon>Bacteria</taxon>
        <taxon>Pseudomonadati</taxon>
        <taxon>Pseudomonadota</taxon>
        <taxon>Betaproteobacteria</taxon>
        <taxon>Burkholderiales</taxon>
        <taxon>Sphaerotilaceae</taxon>
        <taxon>Piscinibacter</taxon>
    </lineage>
</organism>
<protein>
    <recommendedName>
        <fullName evidence="3">Type 4 fimbrial biogenesis protein PilX N-terminal domain-containing protein</fullName>
    </recommendedName>
</protein>
<proteinExistence type="predicted"/>
<name>A0ABZ0CVW0_9BURK</name>